<dbReference type="PRINTS" id="PR00081">
    <property type="entry name" value="GDHRDH"/>
</dbReference>
<dbReference type="InterPro" id="IPR036291">
    <property type="entry name" value="NAD(P)-bd_dom_sf"/>
</dbReference>
<organism evidence="3 4">
    <name type="scientific">Thermothielavioides terrestris (strain ATCC 38088 / NRRL 8126)</name>
    <name type="common">Thielavia terrestris</name>
    <dbReference type="NCBI Taxonomy" id="578455"/>
    <lineage>
        <taxon>Eukaryota</taxon>
        <taxon>Fungi</taxon>
        <taxon>Dikarya</taxon>
        <taxon>Ascomycota</taxon>
        <taxon>Pezizomycotina</taxon>
        <taxon>Sordariomycetes</taxon>
        <taxon>Sordariomycetidae</taxon>
        <taxon>Sordariales</taxon>
        <taxon>Chaetomiaceae</taxon>
        <taxon>Thermothielavioides</taxon>
        <taxon>Thermothielavioides terrestris</taxon>
    </lineage>
</organism>
<comment type="similarity">
    <text evidence="1">Belongs to the short-chain dehydrogenases/reductases (SDR) family.</text>
</comment>
<dbReference type="HOGENOM" id="CLU_010194_44_0_1"/>
<dbReference type="PANTHER" id="PTHR24320">
    <property type="entry name" value="RETINOL DEHYDROGENASE"/>
    <property type="match status" value="1"/>
</dbReference>
<dbReference type="Proteomes" id="UP000008181">
    <property type="component" value="Chromosome 1"/>
</dbReference>
<dbReference type="GO" id="GO:0016491">
    <property type="term" value="F:oxidoreductase activity"/>
    <property type="evidence" value="ECO:0007669"/>
    <property type="project" value="UniProtKB-KW"/>
</dbReference>
<sequence length="327" mass="35512">MPSQDNAQTTGSELVQELADIIKGKVILTTGVSPGGLGAFFVEAIAAANPGLLIVAGRNLDKVQQTVDNLAKSHPGVKTRPLRLDLISLAAVREAAAEVNAWDDVPFIDVLVNNAGVMATPYALSPDGVESQFAINHLGHFLFTNLIMGKLLAASKPRVVNVSSDGHRLSPIRFDDLNFHGGETYNKARAYGQAKTANMLMALSLAEKLGKKGLQAYSLHPGVIHTNLANHLDWNVDFEALHAEDRAQGHRQGWEGFKFKTPDQGIATHVFAAFHPSLEADHNGAYLQDARVADPWTDTVLPWGTSPIEAEKLWRLSEKLVGQEFKY</sequence>
<dbReference type="RefSeq" id="XP_003649323.1">
    <property type="nucleotide sequence ID" value="XM_003649275.1"/>
</dbReference>
<dbReference type="PANTHER" id="PTHR24320:SF283">
    <property type="entry name" value="RETINOL DEHYDROGENASE 11"/>
    <property type="match status" value="1"/>
</dbReference>
<dbReference type="STRING" id="578455.G2QVK6"/>
<keyword evidence="2" id="KW-0560">Oxidoreductase</keyword>
<keyword evidence="4" id="KW-1185">Reference proteome</keyword>
<evidence type="ECO:0000313" key="4">
    <source>
        <dbReference type="Proteomes" id="UP000008181"/>
    </source>
</evidence>
<evidence type="ECO:0000313" key="3">
    <source>
        <dbReference type="EMBL" id="AEO62987.1"/>
    </source>
</evidence>
<dbReference type="SUPFAM" id="SSF51735">
    <property type="entry name" value="NAD(P)-binding Rossmann-fold domains"/>
    <property type="match status" value="1"/>
</dbReference>
<dbReference type="eggNOG" id="KOG1208">
    <property type="taxonomic scope" value="Eukaryota"/>
</dbReference>
<gene>
    <name evidence="3" type="ORF">THITE_2039986</name>
</gene>
<dbReference type="OrthoDB" id="191139at2759"/>
<dbReference type="AlphaFoldDB" id="G2QVK6"/>
<accession>G2QVK6</accession>
<dbReference type="EMBL" id="CP003009">
    <property type="protein sequence ID" value="AEO62987.1"/>
    <property type="molecule type" value="Genomic_DNA"/>
</dbReference>
<evidence type="ECO:0000256" key="2">
    <source>
        <dbReference type="ARBA" id="ARBA00023002"/>
    </source>
</evidence>
<dbReference type="Pfam" id="PF00106">
    <property type="entry name" value="adh_short"/>
    <property type="match status" value="1"/>
</dbReference>
<dbReference type="Gene3D" id="3.40.50.720">
    <property type="entry name" value="NAD(P)-binding Rossmann-like Domain"/>
    <property type="match status" value="1"/>
</dbReference>
<protein>
    <submittedName>
        <fullName evidence="3">Uncharacterized protein</fullName>
    </submittedName>
</protein>
<dbReference type="GeneID" id="11521458"/>
<dbReference type="InterPro" id="IPR002347">
    <property type="entry name" value="SDR_fam"/>
</dbReference>
<proteinExistence type="inferred from homology"/>
<evidence type="ECO:0000256" key="1">
    <source>
        <dbReference type="ARBA" id="ARBA00006484"/>
    </source>
</evidence>
<name>G2QVK6_THETT</name>
<dbReference type="KEGG" id="ttt:THITE_2039986"/>
<reference evidence="3 4" key="1">
    <citation type="journal article" date="2011" name="Nat. Biotechnol.">
        <title>Comparative genomic analysis of the thermophilic biomass-degrading fungi Myceliophthora thermophila and Thielavia terrestris.</title>
        <authorList>
            <person name="Berka R.M."/>
            <person name="Grigoriev I.V."/>
            <person name="Otillar R."/>
            <person name="Salamov A."/>
            <person name="Grimwood J."/>
            <person name="Reid I."/>
            <person name="Ishmael N."/>
            <person name="John T."/>
            <person name="Darmond C."/>
            <person name="Moisan M.-C."/>
            <person name="Henrissat B."/>
            <person name="Coutinho P.M."/>
            <person name="Lombard V."/>
            <person name="Natvig D.O."/>
            <person name="Lindquist E."/>
            <person name="Schmutz J."/>
            <person name="Lucas S."/>
            <person name="Harris P."/>
            <person name="Powlowski J."/>
            <person name="Bellemare A."/>
            <person name="Taylor D."/>
            <person name="Butler G."/>
            <person name="de Vries R.P."/>
            <person name="Allijn I.E."/>
            <person name="van den Brink J."/>
            <person name="Ushinsky S."/>
            <person name="Storms R."/>
            <person name="Powell A.J."/>
            <person name="Paulsen I.T."/>
            <person name="Elbourne L.D.H."/>
            <person name="Baker S.E."/>
            <person name="Magnuson J."/>
            <person name="LaBoissiere S."/>
            <person name="Clutterbuck A.J."/>
            <person name="Martinez D."/>
            <person name="Wogulis M."/>
            <person name="de Leon A.L."/>
            <person name="Rey M.W."/>
            <person name="Tsang A."/>
        </authorList>
    </citation>
    <scope>NUCLEOTIDE SEQUENCE [LARGE SCALE GENOMIC DNA]</scope>
    <source>
        <strain evidence="4">ATCC 38088 / NRRL 8126</strain>
    </source>
</reference>